<dbReference type="Proteomes" id="UP000284557">
    <property type="component" value="Unassembled WGS sequence"/>
</dbReference>
<evidence type="ECO:0000313" key="1">
    <source>
        <dbReference type="EMBL" id="RIT33890.1"/>
    </source>
</evidence>
<protein>
    <submittedName>
        <fullName evidence="1">Uncharacterized protein</fullName>
    </submittedName>
</protein>
<proteinExistence type="predicted"/>
<sequence length="70" mass="7924">MVMGGVYSYVPMRAAFHIASSAIPLAGEIRRAVVFDARSFMPPASRPILSLQHRRVMRNRRRHGSSYCAY</sequence>
<comment type="caution">
    <text evidence="1">The sequence shown here is derived from an EMBL/GenBank/DDBJ whole genome shotgun (WGS) entry which is preliminary data.</text>
</comment>
<reference evidence="1 2" key="1">
    <citation type="submission" date="2018-08" db="EMBL/GenBank/DDBJ databases">
        <title>Linezolid Resistance in Mycobacterium abscessus: MIC Distribution and Comprehensive Investigation of Resistance Mechanisms.</title>
        <authorList>
            <person name="Ye M."/>
            <person name="Xu L."/>
            <person name="Zou Y."/>
            <person name="Li B."/>
            <person name="Guo Q."/>
            <person name="Zhang Y."/>
            <person name="Zhan M."/>
            <person name="Xu B."/>
            <person name="Yu F."/>
            <person name="Zhang Z."/>
            <person name="Chu H."/>
        </authorList>
    </citation>
    <scope>NUCLEOTIDE SEQUENCE [LARGE SCALE GENOMIC DNA]</scope>
    <source>
        <strain evidence="1 2">G143</strain>
    </source>
</reference>
<accession>A0ABD7HJH1</accession>
<organism evidence="1 2">
    <name type="scientific">Mycobacteroides abscessus</name>
    <dbReference type="NCBI Taxonomy" id="36809"/>
    <lineage>
        <taxon>Bacteria</taxon>
        <taxon>Bacillati</taxon>
        <taxon>Actinomycetota</taxon>
        <taxon>Actinomycetes</taxon>
        <taxon>Mycobacteriales</taxon>
        <taxon>Mycobacteriaceae</taxon>
        <taxon>Mycobacteroides</taxon>
    </lineage>
</organism>
<evidence type="ECO:0000313" key="2">
    <source>
        <dbReference type="Proteomes" id="UP000284557"/>
    </source>
</evidence>
<name>A0ABD7HJH1_9MYCO</name>
<gene>
    <name evidence="1" type="ORF">D2E76_21100</name>
</gene>
<dbReference type="EMBL" id="QXBN01000018">
    <property type="protein sequence ID" value="RIT33890.1"/>
    <property type="molecule type" value="Genomic_DNA"/>
</dbReference>
<dbReference type="AlphaFoldDB" id="A0ABD7HJH1"/>